<dbReference type="InterPro" id="IPR052163">
    <property type="entry name" value="DGC-Regulatory_Protein"/>
</dbReference>
<dbReference type="Proteomes" id="UP001243286">
    <property type="component" value="Unassembled WGS sequence"/>
</dbReference>
<dbReference type="GO" id="GO:0052621">
    <property type="term" value="F:diguanylate cyclase activity"/>
    <property type="evidence" value="ECO:0007669"/>
    <property type="project" value="UniProtKB-EC"/>
</dbReference>
<evidence type="ECO:0000313" key="4">
    <source>
        <dbReference type="Proteomes" id="UP001243286"/>
    </source>
</evidence>
<protein>
    <submittedName>
        <fullName evidence="3">Diguanylate cyclase</fullName>
        <ecNumber evidence="3">2.7.7.65</ecNumber>
    </submittedName>
</protein>
<dbReference type="SUPFAM" id="SSF55073">
    <property type="entry name" value="Nucleotide cyclase"/>
    <property type="match status" value="1"/>
</dbReference>
<feature type="transmembrane region" description="Helical" evidence="1">
    <location>
        <begin position="190"/>
        <end position="210"/>
    </location>
</feature>
<dbReference type="PANTHER" id="PTHR46663">
    <property type="entry name" value="DIGUANYLATE CYCLASE DGCT-RELATED"/>
    <property type="match status" value="1"/>
</dbReference>
<proteinExistence type="predicted"/>
<feature type="transmembrane region" description="Helical" evidence="1">
    <location>
        <begin position="216"/>
        <end position="235"/>
    </location>
</feature>
<keyword evidence="3" id="KW-0548">Nucleotidyltransferase</keyword>
<dbReference type="RefSeq" id="WP_282353692.1">
    <property type="nucleotide sequence ID" value="NZ_JASBQV010000001.1"/>
</dbReference>
<dbReference type="SMART" id="SM00267">
    <property type="entry name" value="GGDEF"/>
    <property type="match status" value="1"/>
</dbReference>
<dbReference type="PROSITE" id="PS50887">
    <property type="entry name" value="GGDEF"/>
    <property type="match status" value="1"/>
</dbReference>
<feature type="transmembrane region" description="Helical" evidence="1">
    <location>
        <begin position="124"/>
        <end position="145"/>
    </location>
</feature>
<keyword evidence="1" id="KW-0472">Membrane</keyword>
<keyword evidence="1" id="KW-0812">Transmembrane</keyword>
<dbReference type="InterPro" id="IPR029787">
    <property type="entry name" value="Nucleotide_cyclase"/>
</dbReference>
<dbReference type="InterPro" id="IPR043128">
    <property type="entry name" value="Rev_trsase/Diguanyl_cyclase"/>
</dbReference>
<dbReference type="EMBL" id="JASBQV010000001">
    <property type="protein sequence ID" value="MDI3233586.1"/>
    <property type="molecule type" value="Genomic_DNA"/>
</dbReference>
<dbReference type="EC" id="2.7.7.65" evidence="3"/>
<keyword evidence="4" id="KW-1185">Reference proteome</keyword>
<gene>
    <name evidence="3" type="ORF">QK289_01110</name>
</gene>
<keyword evidence="1" id="KW-1133">Transmembrane helix</keyword>
<evidence type="ECO:0000259" key="2">
    <source>
        <dbReference type="PROSITE" id="PS50887"/>
    </source>
</evidence>
<organism evidence="3 4">
    <name type="scientific">Exiguobacterium antarcticum</name>
    <dbReference type="NCBI Taxonomy" id="132920"/>
    <lineage>
        <taxon>Bacteria</taxon>
        <taxon>Bacillati</taxon>
        <taxon>Bacillota</taxon>
        <taxon>Bacilli</taxon>
        <taxon>Bacillales</taxon>
        <taxon>Bacillales Family XII. Incertae Sedis</taxon>
        <taxon>Exiguobacterium</taxon>
    </lineage>
</organism>
<keyword evidence="3" id="KW-0808">Transferase</keyword>
<feature type="transmembrane region" description="Helical" evidence="1">
    <location>
        <begin position="157"/>
        <end position="178"/>
    </location>
</feature>
<name>A0ABT6QY19_9BACL</name>
<evidence type="ECO:0000313" key="3">
    <source>
        <dbReference type="EMBL" id="MDI3233586.1"/>
    </source>
</evidence>
<dbReference type="PANTHER" id="PTHR46663:SF2">
    <property type="entry name" value="GGDEF DOMAIN-CONTAINING PROTEIN"/>
    <property type="match status" value="1"/>
</dbReference>
<dbReference type="CDD" id="cd01949">
    <property type="entry name" value="GGDEF"/>
    <property type="match status" value="1"/>
</dbReference>
<dbReference type="Pfam" id="PF00990">
    <property type="entry name" value="GGDEF"/>
    <property type="match status" value="1"/>
</dbReference>
<sequence length="583" mass="67607">MTNPYAISLYLLLTYLILALTFDQTWTSAIAGSITLIGLSVCAWSAFVHFLRRPNHPYRRIGQAIVLFWLGIILNVILALLPSRFHPVWSDALANVTLTLFLLLTALTLVRLIDWSSFRQNRLLYLDGFILFGMSFVFGYVMILQYVPDFARTTVELIAMTIYALCFMALILFFLILYTTGLRGAPQHRILIQAVSLFCFTNFGYYTFLIRDQLDIAAFFLPLYPLSLFGLIRYFRQVPPSITHTYTLSRPYLPYVSLVLLLVWISFFQVPNIVYVLAITLLFSLFLIRQYFSERLNQQLLAEHEVVQLDLAKRVKEKTALLELRKEEYRRLFLDHPEPILQVNRMGTLQTMNPAAIERFGRHLPERLAHQLRQEVVRLETSRKLLLQEDTVTYDTTLIPVPDQDYVYVLLADITETLEQQQWLEGLGYHDVLTRLPNRRYFEDFLQERLTQITSGSLLFIDLDGFKQINDSYGHDAGDYVLQETANRLRFHLQDDEVAARLGGDEFIVFLPRSKADTILYTEELIAQLNQPFWFNDSAMSVTPSIGIARYPDDGATTSLLLIRADEAMYSVKQHEKNAYRFK</sequence>
<feature type="transmembrane region" description="Helical" evidence="1">
    <location>
        <begin position="63"/>
        <end position="81"/>
    </location>
</feature>
<feature type="transmembrane region" description="Helical" evidence="1">
    <location>
        <begin position="247"/>
        <end position="267"/>
    </location>
</feature>
<accession>A0ABT6QY19</accession>
<evidence type="ECO:0000256" key="1">
    <source>
        <dbReference type="SAM" id="Phobius"/>
    </source>
</evidence>
<reference evidence="3 4" key="1">
    <citation type="submission" date="2023-04" db="EMBL/GenBank/DDBJ databases">
        <title>Antarctic isolates genomes.</title>
        <authorList>
            <person name="Dimov S.G."/>
        </authorList>
    </citation>
    <scope>NUCLEOTIDE SEQUENCE [LARGE SCALE GENOMIC DNA]</scope>
    <source>
        <strain evidence="3 4">AL19</strain>
    </source>
</reference>
<feature type="transmembrane region" description="Helical" evidence="1">
    <location>
        <begin position="29"/>
        <end position="51"/>
    </location>
</feature>
<dbReference type="NCBIfam" id="TIGR00254">
    <property type="entry name" value="GGDEF"/>
    <property type="match status" value="1"/>
</dbReference>
<dbReference type="Gene3D" id="3.30.70.270">
    <property type="match status" value="1"/>
</dbReference>
<dbReference type="InterPro" id="IPR000160">
    <property type="entry name" value="GGDEF_dom"/>
</dbReference>
<feature type="domain" description="GGDEF" evidence="2">
    <location>
        <begin position="454"/>
        <end position="583"/>
    </location>
</feature>
<feature type="transmembrane region" description="Helical" evidence="1">
    <location>
        <begin position="93"/>
        <end position="112"/>
    </location>
</feature>
<comment type="caution">
    <text evidence="3">The sequence shown here is derived from an EMBL/GenBank/DDBJ whole genome shotgun (WGS) entry which is preliminary data.</text>
</comment>